<dbReference type="InterPro" id="IPR002110">
    <property type="entry name" value="Ankyrin_rpt"/>
</dbReference>
<proteinExistence type="predicted"/>
<name>A0ABD2WSU0_9HYME</name>
<dbReference type="PANTHER" id="PTHR24189">
    <property type="entry name" value="MYOTROPHIN"/>
    <property type="match status" value="1"/>
</dbReference>
<gene>
    <name evidence="4" type="ORF">TKK_009869</name>
</gene>
<keyword evidence="5" id="KW-1185">Reference proteome</keyword>
<evidence type="ECO:0000313" key="5">
    <source>
        <dbReference type="Proteomes" id="UP001627154"/>
    </source>
</evidence>
<evidence type="ECO:0000313" key="4">
    <source>
        <dbReference type="EMBL" id="KAL3395995.1"/>
    </source>
</evidence>
<dbReference type="AlphaFoldDB" id="A0ABD2WSU0"/>
<dbReference type="Proteomes" id="UP001627154">
    <property type="component" value="Unassembled WGS sequence"/>
</dbReference>
<evidence type="ECO:0000256" key="3">
    <source>
        <dbReference type="PROSITE-ProRule" id="PRU00023"/>
    </source>
</evidence>
<reference evidence="4 5" key="1">
    <citation type="journal article" date="2024" name="bioRxiv">
        <title>A reference genome for Trichogramma kaykai: A tiny desert-dwelling parasitoid wasp with competing sex-ratio distorters.</title>
        <authorList>
            <person name="Culotta J."/>
            <person name="Lindsey A.R."/>
        </authorList>
    </citation>
    <scope>NUCLEOTIDE SEQUENCE [LARGE SCALE GENOMIC DNA]</scope>
    <source>
        <strain evidence="4 5">KSX58</strain>
    </source>
</reference>
<keyword evidence="1" id="KW-0677">Repeat</keyword>
<comment type="caution">
    <text evidence="4">The sequence shown here is derived from an EMBL/GenBank/DDBJ whole genome shotgun (WGS) entry which is preliminary data.</text>
</comment>
<accession>A0ABD2WSU0</accession>
<dbReference type="PROSITE" id="PS50297">
    <property type="entry name" value="ANK_REP_REGION"/>
    <property type="match status" value="1"/>
</dbReference>
<sequence length="388" mass="44456">MAGNDQKCVKKLKNMRASFDWEVEGARYKILRKFYLLIIDWWGDLPNLKEIFRREEMDWFIMEYLDTFNDSNRVAYNCSFVKFLIRAGYKDEPELDKDGKPILLRTTPVHHAAENICEFIRDYPEAFEDLFKIYDRFDANYLGEYGLTHFHIACKFGRHEVVEKFLELGQDPNCRVQETGDTGLHLTLRLYALFGFGREKLVESLLRHGADANLANAEADDSSRRMDARDKSGRTPLQCAVASVMSNAVDALLARVDDLSGFVFPSETYFGSVHKGNVFVPPNSDTNLASKALLIVESLKKKGYEIDQTDALTIMKFFNYIGVVRQSLAFLFTGDYDSDDSEPGFEYCTMCHGSREAPKEPLCHAHKSTLISRGFFQRWALGFFSTLT</sequence>
<dbReference type="EMBL" id="JBJJXI010000074">
    <property type="protein sequence ID" value="KAL3395995.1"/>
    <property type="molecule type" value="Genomic_DNA"/>
</dbReference>
<evidence type="ECO:0000256" key="2">
    <source>
        <dbReference type="ARBA" id="ARBA00023043"/>
    </source>
</evidence>
<dbReference type="SUPFAM" id="SSF48403">
    <property type="entry name" value="Ankyrin repeat"/>
    <property type="match status" value="1"/>
</dbReference>
<dbReference type="PROSITE" id="PS50088">
    <property type="entry name" value="ANK_REPEAT"/>
    <property type="match status" value="2"/>
</dbReference>
<dbReference type="SMART" id="SM00248">
    <property type="entry name" value="ANK"/>
    <property type="match status" value="3"/>
</dbReference>
<dbReference type="InterPro" id="IPR036770">
    <property type="entry name" value="Ankyrin_rpt-contain_sf"/>
</dbReference>
<evidence type="ECO:0000256" key="1">
    <source>
        <dbReference type="ARBA" id="ARBA00022737"/>
    </source>
</evidence>
<dbReference type="InterPro" id="IPR050745">
    <property type="entry name" value="Multifunctional_regulatory"/>
</dbReference>
<dbReference type="Gene3D" id="1.25.40.20">
    <property type="entry name" value="Ankyrin repeat-containing domain"/>
    <property type="match status" value="1"/>
</dbReference>
<feature type="repeat" description="ANK" evidence="3">
    <location>
        <begin position="179"/>
        <end position="217"/>
    </location>
</feature>
<keyword evidence="2 3" id="KW-0040">ANK repeat</keyword>
<protein>
    <submittedName>
        <fullName evidence="4">Uncharacterized protein</fullName>
    </submittedName>
</protein>
<feature type="repeat" description="ANK" evidence="3">
    <location>
        <begin position="145"/>
        <end position="177"/>
    </location>
</feature>
<organism evidence="4 5">
    <name type="scientific">Trichogramma kaykai</name>
    <dbReference type="NCBI Taxonomy" id="54128"/>
    <lineage>
        <taxon>Eukaryota</taxon>
        <taxon>Metazoa</taxon>
        <taxon>Ecdysozoa</taxon>
        <taxon>Arthropoda</taxon>
        <taxon>Hexapoda</taxon>
        <taxon>Insecta</taxon>
        <taxon>Pterygota</taxon>
        <taxon>Neoptera</taxon>
        <taxon>Endopterygota</taxon>
        <taxon>Hymenoptera</taxon>
        <taxon>Apocrita</taxon>
        <taxon>Proctotrupomorpha</taxon>
        <taxon>Chalcidoidea</taxon>
        <taxon>Trichogrammatidae</taxon>
        <taxon>Trichogramma</taxon>
    </lineage>
</organism>
<dbReference type="PANTHER" id="PTHR24189:SF50">
    <property type="entry name" value="ANKYRIN REPEAT AND SOCS BOX PROTEIN 2"/>
    <property type="match status" value="1"/>
</dbReference>
<dbReference type="Pfam" id="PF12796">
    <property type="entry name" value="Ank_2"/>
    <property type="match status" value="1"/>
</dbReference>